<evidence type="ECO:0000259" key="7">
    <source>
        <dbReference type="SMART" id="SM00835"/>
    </source>
</evidence>
<keyword evidence="4" id="KW-0479">Metal-binding</keyword>
<dbReference type="Pfam" id="PF00190">
    <property type="entry name" value="Cupin_1"/>
    <property type="match status" value="1"/>
</dbReference>
<organism evidence="8 9">
    <name type="scientific">Aspergillus mulundensis</name>
    <dbReference type="NCBI Taxonomy" id="1810919"/>
    <lineage>
        <taxon>Eukaryota</taxon>
        <taxon>Fungi</taxon>
        <taxon>Dikarya</taxon>
        <taxon>Ascomycota</taxon>
        <taxon>Pezizomycotina</taxon>
        <taxon>Eurotiomycetes</taxon>
        <taxon>Eurotiomycetidae</taxon>
        <taxon>Eurotiales</taxon>
        <taxon>Aspergillaceae</taxon>
        <taxon>Aspergillus</taxon>
        <taxon>Aspergillus subgen. Nidulantes</taxon>
    </lineage>
</organism>
<dbReference type="STRING" id="1810919.A0A3D8RR09"/>
<sequence>MLLNTLSTTAALALALALPASAAPTSQISKRAAANDLSLTAQLKLASTATERFALLPNDSDFIFDFTTAQTPIATSQNFPPLVGTGLSFNMGSLPACSMSFVHLHPRATELLTLTSGHVLTEMIPEAGVVDAEGKARVIKTSLTAGQMTVFPQGSFHTQVNPECEVANFTAAFNSEEFAVGMVARQMFGFGDDVVAASFGGVIAGEDIEKVRQAIPESLAIEVEGCLSKCGIEKR</sequence>
<evidence type="ECO:0000256" key="5">
    <source>
        <dbReference type="ARBA" id="ARBA00023211"/>
    </source>
</evidence>
<reference evidence="8 9" key="1">
    <citation type="journal article" date="2018" name="IMA Fungus">
        <title>IMA Genome-F 9: Draft genome sequence of Annulohypoxylon stygium, Aspergillus mulundensis, Berkeleyomyces basicola (syn. Thielaviopsis basicola), Ceratocystis smalleyi, two Cercospora beticola strains, Coleophoma cylindrospora, Fusarium fracticaudum, Phialophora cf. hyalina, and Morchella septimelata.</title>
        <authorList>
            <person name="Wingfield B.D."/>
            <person name="Bills G.F."/>
            <person name="Dong Y."/>
            <person name="Huang W."/>
            <person name="Nel W.J."/>
            <person name="Swalarsk-Parry B.S."/>
            <person name="Vaghefi N."/>
            <person name="Wilken P.M."/>
            <person name="An Z."/>
            <person name="de Beer Z.W."/>
            <person name="De Vos L."/>
            <person name="Chen L."/>
            <person name="Duong T.A."/>
            <person name="Gao Y."/>
            <person name="Hammerbacher A."/>
            <person name="Kikkert J.R."/>
            <person name="Li Y."/>
            <person name="Li H."/>
            <person name="Li K."/>
            <person name="Li Q."/>
            <person name="Liu X."/>
            <person name="Ma X."/>
            <person name="Naidoo K."/>
            <person name="Pethybridge S.J."/>
            <person name="Sun J."/>
            <person name="Steenkamp E.T."/>
            <person name="van der Nest M.A."/>
            <person name="van Wyk S."/>
            <person name="Wingfield M.J."/>
            <person name="Xiong C."/>
            <person name="Yue Q."/>
            <person name="Zhang X."/>
        </authorList>
    </citation>
    <scope>NUCLEOTIDE SEQUENCE [LARGE SCALE GENOMIC DNA]</scope>
    <source>
        <strain evidence="8 9">DSM 5745</strain>
    </source>
</reference>
<comment type="subcellular location">
    <subcellularLocation>
        <location evidence="1">Secreted</location>
    </subcellularLocation>
</comment>
<protein>
    <recommendedName>
        <fullName evidence="7">Cupin type-1 domain-containing protein</fullName>
    </recommendedName>
</protein>
<feature type="chain" id="PRO_5017669904" description="Cupin type-1 domain-containing protein" evidence="6">
    <location>
        <begin position="23"/>
        <end position="235"/>
    </location>
</feature>
<evidence type="ECO:0000256" key="1">
    <source>
        <dbReference type="ARBA" id="ARBA00004613"/>
    </source>
</evidence>
<dbReference type="AlphaFoldDB" id="A0A3D8RR09"/>
<evidence type="ECO:0000256" key="6">
    <source>
        <dbReference type="SAM" id="SignalP"/>
    </source>
</evidence>
<evidence type="ECO:0000256" key="3">
    <source>
        <dbReference type="ARBA" id="ARBA00022525"/>
    </source>
</evidence>
<comment type="similarity">
    <text evidence="2">Belongs to the germin family.</text>
</comment>
<evidence type="ECO:0000256" key="4">
    <source>
        <dbReference type="ARBA" id="ARBA00022723"/>
    </source>
</evidence>
<dbReference type="GeneID" id="38116875"/>
<dbReference type="GO" id="GO:0030145">
    <property type="term" value="F:manganese ion binding"/>
    <property type="evidence" value="ECO:0007669"/>
    <property type="project" value="InterPro"/>
</dbReference>
<gene>
    <name evidence="8" type="ORF">DSM5745_06505</name>
</gene>
<dbReference type="EMBL" id="PVWQ01000007">
    <property type="protein sequence ID" value="RDW76513.1"/>
    <property type="molecule type" value="Genomic_DNA"/>
</dbReference>
<evidence type="ECO:0000256" key="2">
    <source>
        <dbReference type="ARBA" id="ARBA00007456"/>
    </source>
</evidence>
<dbReference type="Proteomes" id="UP000256690">
    <property type="component" value="Unassembled WGS sequence"/>
</dbReference>
<name>A0A3D8RR09_9EURO</name>
<feature type="domain" description="Cupin type-1" evidence="7">
    <location>
        <begin position="53"/>
        <end position="209"/>
    </location>
</feature>
<keyword evidence="5" id="KW-0464">Manganese</keyword>
<keyword evidence="6" id="KW-0732">Signal</keyword>
<dbReference type="CDD" id="cd02241">
    <property type="entry name" value="cupin_OxOx"/>
    <property type="match status" value="1"/>
</dbReference>
<dbReference type="InterPro" id="IPR011051">
    <property type="entry name" value="RmlC_Cupin_sf"/>
</dbReference>
<dbReference type="Gene3D" id="2.60.120.10">
    <property type="entry name" value="Jelly Rolls"/>
    <property type="match status" value="1"/>
</dbReference>
<dbReference type="InterPro" id="IPR001929">
    <property type="entry name" value="Germin"/>
</dbReference>
<dbReference type="SUPFAM" id="SSF51182">
    <property type="entry name" value="RmlC-like cupins"/>
    <property type="match status" value="1"/>
</dbReference>
<dbReference type="InterPro" id="IPR014710">
    <property type="entry name" value="RmlC-like_jellyroll"/>
</dbReference>
<feature type="signal peptide" evidence="6">
    <location>
        <begin position="1"/>
        <end position="22"/>
    </location>
</feature>
<evidence type="ECO:0000313" key="9">
    <source>
        <dbReference type="Proteomes" id="UP000256690"/>
    </source>
</evidence>
<dbReference type="OrthoDB" id="1921208at2759"/>
<evidence type="ECO:0000313" key="8">
    <source>
        <dbReference type="EMBL" id="RDW76513.1"/>
    </source>
</evidence>
<dbReference type="SMART" id="SM00835">
    <property type="entry name" value="Cupin_1"/>
    <property type="match status" value="1"/>
</dbReference>
<comment type="caution">
    <text evidence="8">The sequence shown here is derived from an EMBL/GenBank/DDBJ whole genome shotgun (WGS) entry which is preliminary data.</text>
</comment>
<dbReference type="RefSeq" id="XP_026602825.1">
    <property type="nucleotide sequence ID" value="XM_026748521.1"/>
</dbReference>
<dbReference type="PANTHER" id="PTHR31238">
    <property type="entry name" value="GERMIN-LIKE PROTEIN SUBFAMILY 3 MEMBER 3"/>
    <property type="match status" value="1"/>
</dbReference>
<accession>A0A3D8RR09</accession>
<keyword evidence="3" id="KW-0964">Secreted</keyword>
<dbReference type="GO" id="GO:0005576">
    <property type="term" value="C:extracellular region"/>
    <property type="evidence" value="ECO:0007669"/>
    <property type="project" value="UniProtKB-SubCell"/>
</dbReference>
<proteinExistence type="inferred from homology"/>
<keyword evidence="9" id="KW-1185">Reference proteome</keyword>
<dbReference type="FunFam" id="2.60.120.10:FF:000150">
    <property type="entry name" value="Spherulin, putative"/>
    <property type="match status" value="1"/>
</dbReference>
<dbReference type="InterPro" id="IPR006045">
    <property type="entry name" value="Cupin_1"/>
</dbReference>